<dbReference type="InterPro" id="IPR016164">
    <property type="entry name" value="FAD-linked_Oxase-like_C"/>
</dbReference>
<reference evidence="4 5" key="1">
    <citation type="submission" date="2020-03" db="EMBL/GenBank/DDBJ databases">
        <title>Bradyrhizobium diversity isolated from nodules of Muelleranthus trifoliolatus.</title>
        <authorList>
            <person name="Klepa M."/>
            <person name="Helene L."/>
            <person name="Hungria M."/>
        </authorList>
    </citation>
    <scope>NUCLEOTIDE SEQUENCE [LARGE SCALE GENOMIC DNA]</scope>
    <source>
        <strain evidence="4 5">WSM 1744</strain>
    </source>
</reference>
<dbReference type="GO" id="GO:0022904">
    <property type="term" value="P:respiratory electron transport chain"/>
    <property type="evidence" value="ECO:0007669"/>
    <property type="project" value="TreeGrafter"/>
</dbReference>
<dbReference type="PANTHER" id="PTHR43716">
    <property type="entry name" value="D-2-HYDROXYGLUTARATE DEHYDROGENASE, MITOCHONDRIAL"/>
    <property type="match status" value="1"/>
</dbReference>
<evidence type="ECO:0000313" key="4">
    <source>
        <dbReference type="EMBL" id="NOJ45903.1"/>
    </source>
</evidence>
<dbReference type="EMBL" id="JAAVLW010000002">
    <property type="protein sequence ID" value="NOJ45903.1"/>
    <property type="molecule type" value="Genomic_DNA"/>
</dbReference>
<dbReference type="AlphaFoldDB" id="A0A7Y4H1H1"/>
<dbReference type="PANTHER" id="PTHR43716:SF2">
    <property type="entry name" value="BLL6224 PROTEIN"/>
    <property type="match status" value="1"/>
</dbReference>
<name>A0A7Y4H1H1_9BRAD</name>
<protein>
    <submittedName>
        <fullName evidence="4">FAD-binding oxidoreductase</fullName>
    </submittedName>
</protein>
<keyword evidence="5" id="KW-1185">Reference proteome</keyword>
<gene>
    <name evidence="4" type="ORF">HCN50_06485</name>
</gene>
<proteinExistence type="predicted"/>
<dbReference type="InterPro" id="IPR004113">
    <property type="entry name" value="FAD-bd_oxidored_4_C"/>
</dbReference>
<keyword evidence="1" id="KW-0285">Flavoprotein</keyword>
<accession>A0A7Y4H1H1</accession>
<dbReference type="Proteomes" id="UP000528734">
    <property type="component" value="Unassembled WGS sequence"/>
</dbReference>
<dbReference type="RefSeq" id="WP_171708794.1">
    <property type="nucleotide sequence ID" value="NZ_JAAVLW010000002.1"/>
</dbReference>
<comment type="caution">
    <text evidence="4">The sequence shown here is derived from an EMBL/GenBank/DDBJ whole genome shotgun (WGS) entry which is preliminary data.</text>
</comment>
<dbReference type="Pfam" id="PF02913">
    <property type="entry name" value="FAD-oxidase_C"/>
    <property type="match status" value="1"/>
</dbReference>
<evidence type="ECO:0000259" key="3">
    <source>
        <dbReference type="Pfam" id="PF02913"/>
    </source>
</evidence>
<evidence type="ECO:0000256" key="1">
    <source>
        <dbReference type="ARBA" id="ARBA00022630"/>
    </source>
</evidence>
<feature type="domain" description="FAD-binding oxidoreductase/transferase type 4 C-terminal" evidence="3">
    <location>
        <begin position="11"/>
        <end position="122"/>
    </location>
</feature>
<keyword evidence="2" id="KW-0274">FAD</keyword>
<evidence type="ECO:0000256" key="2">
    <source>
        <dbReference type="ARBA" id="ARBA00022827"/>
    </source>
</evidence>
<dbReference type="SUPFAM" id="SSF55103">
    <property type="entry name" value="FAD-linked oxidases, C-terminal domain"/>
    <property type="match status" value="1"/>
</dbReference>
<dbReference type="Gene3D" id="3.30.70.2190">
    <property type="match status" value="1"/>
</dbReference>
<dbReference type="GO" id="GO:0050660">
    <property type="term" value="F:flavin adenine dinucleotide binding"/>
    <property type="evidence" value="ECO:0007669"/>
    <property type="project" value="InterPro"/>
</dbReference>
<organism evidence="4 5">
    <name type="scientific">Bradyrhizobium archetypum</name>
    <dbReference type="NCBI Taxonomy" id="2721160"/>
    <lineage>
        <taxon>Bacteria</taxon>
        <taxon>Pseudomonadati</taxon>
        <taxon>Pseudomonadota</taxon>
        <taxon>Alphaproteobacteria</taxon>
        <taxon>Hyphomicrobiales</taxon>
        <taxon>Nitrobacteraceae</taxon>
        <taxon>Bradyrhizobium</taxon>
    </lineage>
</organism>
<dbReference type="GO" id="GO:0003824">
    <property type="term" value="F:catalytic activity"/>
    <property type="evidence" value="ECO:0007669"/>
    <property type="project" value="InterPro"/>
</dbReference>
<dbReference type="InterPro" id="IPR051264">
    <property type="entry name" value="FAD-oxidored/transferase_4"/>
</dbReference>
<sequence length="130" mass="14130">MKLHPADIESRSAVLAVQSLQSAGECADLAIELADGRLSAIELLPRMGIDRVCRQILGSVPPIRLDREWYVLVRLAGQDDPSEKLEAVISRGPEQDLVSDAIIAQSSSQEAKLWLIRDSFPSSTAISGLH</sequence>
<evidence type="ECO:0000313" key="5">
    <source>
        <dbReference type="Proteomes" id="UP000528734"/>
    </source>
</evidence>